<sequence>MTNYSSYPNQIDGYVTLPLRQDLVHEIKAADVNRLRSAIIAIEQELGTQPSGSFGTVASRLDTIGDASALINAHIIDTIDAHNASSISLLDTAEFYTSDNVEGAITELAAALPISLDVIGEDNADIPNTGIPNFVSGTDTTFGINTSPGTGNILKNTQPINITGVHIVEIGSNNGTGSSTLQMATAGRIQWKAPGDTGFGAEVNLLTLSTGDVVTLESDTATKRIKIARTSASLPTSGLLPLTDTFDVLKLDAVSGAFSITSSGIKSSSYITRTASNITGTSRYQFIIGGMVFPADKGTLVLQRKLRGSPQFFPIATLDLVGNFDETKRTTGQPAYIPALENFDTMTLYDRFPARKDYETLDNDSDGNQVYENLNISATFSNQQLAKYYIPVSNPNIISGTLEAPTSISLTEIDNKVSAYRMVHYKAGITDFNGNPDASNIFSVSDALGSANDGYNNVRISNVYVDSDTTRPTINLTYPTILRPNVPSAEVLPKFISGINYYNSPDDKFDLEFQAFGVFKYAYLEDNILTFVSDSFNFPSGSGFGKNIGVDQLFDDSYGLFSDSNLPTFADEAFYLINDAVNSSRKLYPEEDSFSTNAFVAATINDPFGSGIIYDAYGYISNSETAVRILINSFDRYRATEVREYFTDESLRVGTSEEFTFNLEREQFTHSYSSDGYSLAVWDNTQVLNIGSSGVNGELQCGGRFSFDQTVPGLIFPQSDYSGGNIAPTPSNMVDYSSSSYYTGVDELIYQRLFNLGKDVNGGRLRIVSGGNSLISFNDIYAGNSSRPIKISVKIPGAESKNSTGWMDVGRLFSMGKYGVDGSPDGSLYGSVVGGPGDFTVKFTFGYRNNADSQGMISVRISYFSSQVAVAKTKILTMLEMLE</sequence>
<organism evidence="1">
    <name type="scientific">marine sediment metagenome</name>
    <dbReference type="NCBI Taxonomy" id="412755"/>
    <lineage>
        <taxon>unclassified sequences</taxon>
        <taxon>metagenomes</taxon>
        <taxon>ecological metagenomes</taxon>
    </lineage>
</organism>
<proteinExistence type="predicted"/>
<gene>
    <name evidence="1" type="ORF">LCGC14_1701070</name>
</gene>
<protein>
    <recommendedName>
        <fullName evidence="2">DUF4815 domain-containing protein</fullName>
    </recommendedName>
</protein>
<reference evidence="1" key="1">
    <citation type="journal article" date="2015" name="Nature">
        <title>Complex archaea that bridge the gap between prokaryotes and eukaryotes.</title>
        <authorList>
            <person name="Spang A."/>
            <person name="Saw J.H."/>
            <person name="Jorgensen S.L."/>
            <person name="Zaremba-Niedzwiedzka K."/>
            <person name="Martijn J."/>
            <person name="Lind A.E."/>
            <person name="van Eijk R."/>
            <person name="Schleper C."/>
            <person name="Guy L."/>
            <person name="Ettema T.J."/>
        </authorList>
    </citation>
    <scope>NUCLEOTIDE SEQUENCE</scope>
</reference>
<dbReference type="AlphaFoldDB" id="A0A0F9I5K2"/>
<dbReference type="EMBL" id="LAZR01015028">
    <property type="protein sequence ID" value="KKM14939.1"/>
    <property type="molecule type" value="Genomic_DNA"/>
</dbReference>
<evidence type="ECO:0008006" key="2">
    <source>
        <dbReference type="Google" id="ProtNLM"/>
    </source>
</evidence>
<name>A0A0F9I5K2_9ZZZZ</name>
<comment type="caution">
    <text evidence="1">The sequence shown here is derived from an EMBL/GenBank/DDBJ whole genome shotgun (WGS) entry which is preliminary data.</text>
</comment>
<evidence type="ECO:0000313" key="1">
    <source>
        <dbReference type="EMBL" id="KKM14939.1"/>
    </source>
</evidence>
<accession>A0A0F9I5K2</accession>